<name>A0A1U8QAW7_NELNU</name>
<dbReference type="InParanoid" id="A0A1U8QAW7"/>
<protein>
    <submittedName>
        <fullName evidence="2">Uncharacterized protein LOC109115531</fullName>
    </submittedName>
</protein>
<dbReference type="AlphaFoldDB" id="A0A1U8QAW7"/>
<keyword evidence="1" id="KW-1185">Reference proteome</keyword>
<evidence type="ECO:0000313" key="1">
    <source>
        <dbReference type="Proteomes" id="UP000189703"/>
    </source>
</evidence>
<reference evidence="2" key="1">
    <citation type="submission" date="2025-08" db="UniProtKB">
        <authorList>
            <consortium name="RefSeq"/>
        </authorList>
    </citation>
    <scope>IDENTIFICATION</scope>
</reference>
<organism evidence="1 2">
    <name type="scientific">Nelumbo nucifera</name>
    <name type="common">Sacred lotus</name>
    <dbReference type="NCBI Taxonomy" id="4432"/>
    <lineage>
        <taxon>Eukaryota</taxon>
        <taxon>Viridiplantae</taxon>
        <taxon>Streptophyta</taxon>
        <taxon>Embryophyta</taxon>
        <taxon>Tracheophyta</taxon>
        <taxon>Spermatophyta</taxon>
        <taxon>Magnoliopsida</taxon>
        <taxon>Proteales</taxon>
        <taxon>Nelumbonaceae</taxon>
        <taxon>Nelumbo</taxon>
    </lineage>
</organism>
<evidence type="ECO:0000313" key="2">
    <source>
        <dbReference type="RefSeq" id="XP_019055231.1"/>
    </source>
</evidence>
<gene>
    <name evidence="2" type="primary">LOC109115531</name>
</gene>
<accession>A0A1U8QAW7</accession>
<dbReference type="OMA" id="IRETKPM"/>
<dbReference type="KEGG" id="nnu:109115531"/>
<proteinExistence type="predicted"/>
<sequence>MDTVSTTANNVSAQISAIPMLNGINFKVWTENVEIVLGCMGLDLALRTERPIPTEDNSNEAKVEKWDRSNRMSLMIIKHSIPEAFRGSISESNNAKESLVAIRQYFTKNEKAETSNLLATLISMRYKGKGNIR</sequence>
<dbReference type="Proteomes" id="UP000189703">
    <property type="component" value="Unplaced"/>
</dbReference>
<dbReference type="GeneID" id="109115531"/>
<dbReference type="OrthoDB" id="1935113at2759"/>
<dbReference type="RefSeq" id="XP_019055231.1">
    <property type="nucleotide sequence ID" value="XM_019199686.1"/>
</dbReference>